<name>A0AAN9XQ90_PSOTE</name>
<evidence type="ECO:0000313" key="3">
    <source>
        <dbReference type="Proteomes" id="UP001386955"/>
    </source>
</evidence>
<sequence>MWKVWKRVWKPYKLELSNYEWMSGGSRGKRHGGIGRVKLKKLDLEGKQVGPKEHGVDHQIVSSHRTNNPHLGMHRPINDDMDGKEVCFSVDHDGETEVGHASFGGNLELNHMALDIED</sequence>
<evidence type="ECO:0000313" key="2">
    <source>
        <dbReference type="EMBL" id="KAK7404332.1"/>
    </source>
</evidence>
<reference evidence="2 3" key="1">
    <citation type="submission" date="2024-01" db="EMBL/GenBank/DDBJ databases">
        <title>The genomes of 5 underutilized Papilionoideae crops provide insights into root nodulation and disease resistanc.</title>
        <authorList>
            <person name="Jiang F."/>
        </authorList>
    </citation>
    <scope>NUCLEOTIDE SEQUENCE [LARGE SCALE GENOMIC DNA]</scope>
    <source>
        <strain evidence="2">DUOXIRENSHENG_FW03</strain>
        <tissue evidence="2">Leaves</tissue>
    </source>
</reference>
<organism evidence="2 3">
    <name type="scientific">Psophocarpus tetragonolobus</name>
    <name type="common">Winged bean</name>
    <name type="synonym">Dolichos tetragonolobus</name>
    <dbReference type="NCBI Taxonomy" id="3891"/>
    <lineage>
        <taxon>Eukaryota</taxon>
        <taxon>Viridiplantae</taxon>
        <taxon>Streptophyta</taxon>
        <taxon>Embryophyta</taxon>
        <taxon>Tracheophyta</taxon>
        <taxon>Spermatophyta</taxon>
        <taxon>Magnoliopsida</taxon>
        <taxon>eudicotyledons</taxon>
        <taxon>Gunneridae</taxon>
        <taxon>Pentapetalae</taxon>
        <taxon>rosids</taxon>
        <taxon>fabids</taxon>
        <taxon>Fabales</taxon>
        <taxon>Fabaceae</taxon>
        <taxon>Papilionoideae</taxon>
        <taxon>50 kb inversion clade</taxon>
        <taxon>NPAAA clade</taxon>
        <taxon>indigoferoid/millettioid clade</taxon>
        <taxon>Phaseoleae</taxon>
        <taxon>Psophocarpus</taxon>
    </lineage>
</organism>
<dbReference type="Proteomes" id="UP001386955">
    <property type="component" value="Unassembled WGS sequence"/>
</dbReference>
<feature type="compositionally biased region" description="Polar residues" evidence="1">
    <location>
        <begin position="60"/>
        <end position="69"/>
    </location>
</feature>
<dbReference type="AlphaFoldDB" id="A0AAN9XQ90"/>
<comment type="caution">
    <text evidence="2">The sequence shown here is derived from an EMBL/GenBank/DDBJ whole genome shotgun (WGS) entry which is preliminary data.</text>
</comment>
<accession>A0AAN9XQ90</accession>
<keyword evidence="3" id="KW-1185">Reference proteome</keyword>
<protein>
    <submittedName>
        <fullName evidence="2">Uncharacterized protein</fullName>
    </submittedName>
</protein>
<gene>
    <name evidence="2" type="ORF">VNO78_05134</name>
</gene>
<proteinExistence type="predicted"/>
<dbReference type="EMBL" id="JAYMYS010000002">
    <property type="protein sequence ID" value="KAK7404332.1"/>
    <property type="molecule type" value="Genomic_DNA"/>
</dbReference>
<feature type="region of interest" description="Disordered" evidence="1">
    <location>
        <begin position="49"/>
        <end position="73"/>
    </location>
</feature>
<evidence type="ECO:0000256" key="1">
    <source>
        <dbReference type="SAM" id="MobiDB-lite"/>
    </source>
</evidence>